<protein>
    <submittedName>
        <fullName evidence="2">Uncharacterized protein</fullName>
    </submittedName>
</protein>
<keyword evidence="3" id="KW-1185">Reference proteome</keyword>
<reference evidence="2 3" key="1">
    <citation type="journal article" date="2017" name="Genome Biol. Evol.">
        <title>Phytophthora megakarya and P. palmivora, closely related causal agents of cacao black pod rot, underwent increases in genome sizes and gene numbers by different mechanisms.</title>
        <authorList>
            <person name="Ali S.S."/>
            <person name="Shao J."/>
            <person name="Lary D.J."/>
            <person name="Kronmiller B."/>
            <person name="Shen D."/>
            <person name="Strem M.D."/>
            <person name="Amoako-Attah I."/>
            <person name="Akrofi A.Y."/>
            <person name="Begoude B.A."/>
            <person name="Ten Hoopen G.M."/>
            <person name="Coulibaly K."/>
            <person name="Kebe B.I."/>
            <person name="Melnick R.L."/>
            <person name="Guiltinan M.J."/>
            <person name="Tyler B.M."/>
            <person name="Meinhardt L.W."/>
            <person name="Bailey B.A."/>
        </authorList>
    </citation>
    <scope>NUCLEOTIDE SEQUENCE [LARGE SCALE GENOMIC DNA]</scope>
    <source>
        <strain evidence="3">sbr112.9</strain>
    </source>
</reference>
<accession>A0A2P4XT64</accession>
<dbReference type="Proteomes" id="UP000237271">
    <property type="component" value="Unassembled WGS sequence"/>
</dbReference>
<organism evidence="2 3">
    <name type="scientific">Phytophthora palmivora</name>
    <dbReference type="NCBI Taxonomy" id="4796"/>
    <lineage>
        <taxon>Eukaryota</taxon>
        <taxon>Sar</taxon>
        <taxon>Stramenopiles</taxon>
        <taxon>Oomycota</taxon>
        <taxon>Peronosporomycetes</taxon>
        <taxon>Peronosporales</taxon>
        <taxon>Peronosporaceae</taxon>
        <taxon>Phytophthora</taxon>
    </lineage>
</organism>
<comment type="caution">
    <text evidence="2">The sequence shown here is derived from an EMBL/GenBank/DDBJ whole genome shotgun (WGS) entry which is preliminary data.</text>
</comment>
<feature type="compositionally biased region" description="Basic residues" evidence="1">
    <location>
        <begin position="29"/>
        <end position="39"/>
    </location>
</feature>
<gene>
    <name evidence="2" type="ORF">PHPALM_15054</name>
</gene>
<feature type="region of interest" description="Disordered" evidence="1">
    <location>
        <begin position="1"/>
        <end position="41"/>
    </location>
</feature>
<evidence type="ECO:0000256" key="1">
    <source>
        <dbReference type="SAM" id="MobiDB-lite"/>
    </source>
</evidence>
<proteinExistence type="predicted"/>
<dbReference type="EMBL" id="NCKW01008064">
    <property type="protein sequence ID" value="POM68744.1"/>
    <property type="molecule type" value="Genomic_DNA"/>
</dbReference>
<evidence type="ECO:0000313" key="2">
    <source>
        <dbReference type="EMBL" id="POM68744.1"/>
    </source>
</evidence>
<feature type="compositionally biased region" description="Polar residues" evidence="1">
    <location>
        <begin position="1"/>
        <end position="13"/>
    </location>
</feature>
<name>A0A2P4XT64_9STRA</name>
<sequence length="201" mass="23052">MTSDENYDASSKSKALPVVRSFASTNQGPKRKPRKRRRQEAKTKAFLIKTTDNTHVRLAKNLNFLRVICEKCNSAYHGDPHFNHPYLMEIKYEEGLDLTEVFLTLENAMKPATESTEIVMSETQKSIYLFHAMPKSWNNDLSLRKGQRKYIPYGDLKRSTEGNRYTLSKGTPEWSVIVNERALVASGSPTYTTVKCSYCDR</sequence>
<dbReference type="AlphaFoldDB" id="A0A2P4XT64"/>
<evidence type="ECO:0000313" key="3">
    <source>
        <dbReference type="Proteomes" id="UP000237271"/>
    </source>
</evidence>